<keyword evidence="2" id="KW-0812">Transmembrane</keyword>
<dbReference type="AlphaFoldDB" id="A0A0C2VKQ5"/>
<dbReference type="Proteomes" id="UP000031938">
    <property type="component" value="Unassembled WGS sequence"/>
</dbReference>
<evidence type="ECO:0000313" key="3">
    <source>
        <dbReference type="EMBL" id="KIL49482.1"/>
    </source>
</evidence>
<dbReference type="Gene3D" id="1.10.287.1260">
    <property type="match status" value="3"/>
</dbReference>
<keyword evidence="2" id="KW-1133">Transmembrane helix</keyword>
<organism evidence="3 4">
    <name type="scientific">Jeotgalibacillus soli</name>
    <dbReference type="NCBI Taxonomy" id="889306"/>
    <lineage>
        <taxon>Bacteria</taxon>
        <taxon>Bacillati</taxon>
        <taxon>Bacillota</taxon>
        <taxon>Bacilli</taxon>
        <taxon>Bacillales</taxon>
        <taxon>Caryophanaceae</taxon>
        <taxon>Jeotgalibacillus</taxon>
    </lineage>
</organism>
<feature type="transmembrane region" description="Helical" evidence="2">
    <location>
        <begin position="447"/>
        <end position="464"/>
    </location>
</feature>
<dbReference type="RefSeq" id="WP_052474571.1">
    <property type="nucleotide sequence ID" value="NZ_JXRP01000009.1"/>
</dbReference>
<evidence type="ECO:0000256" key="2">
    <source>
        <dbReference type="SAM" id="Phobius"/>
    </source>
</evidence>
<sequence>MNNLFNETGFNVNSFLNSLGNLILALLVLLIGWIIAKAVGTAVEKLLHKTGVIRKYGSPNGAAPPQQTERDTRKQKWPPEKIAGKIIFYILMVFVFILFFNILNLNIIAAPLVEMMSTILAFIPNVLQAALILLLAYIIALVLKTMVVKGGYRLARTRSVTENKYFKDRTNLHEYVENAGTIVFYVVLLLFLPGILSALGIDAVSEPFSLMLASFLAFIPRLIAALFILLVGWIVAKIVRDIITNFLHAIGTDKLAARLGFSNFLKDTTISSITGTVVFILIMIPVTISALDQLQIEGITGPAINMLNDVMAMIPNILIGIAFIAIGIWVGKWVRKFVTNLLSKLSINNAANHLKIGGWKASHSRMTPADIAGYLAQFVVVTLFIVEAFQIVGLNFLVNIGTAVLAFLPSVITAVIILALGIILANITKRILDSLFSGSELSMLSSVAKYAIMALALFMALDQLGVADTIVNSAFILILGAAALAFGLAFGLGGRDNASRYLDKWEKKAGSAELSPERAKESAEEIKNEYRKPVTNEVVTRNSFPTSIYETEDLSNSQSAWKDLNDQQSPKKDSTDDPNKQ</sequence>
<dbReference type="Pfam" id="PF05552">
    <property type="entry name" value="MS_channel_1st_1"/>
    <property type="match status" value="5"/>
</dbReference>
<protein>
    <submittedName>
        <fullName evidence="3">Uncharacterized protein</fullName>
    </submittedName>
</protein>
<feature type="compositionally biased region" description="Basic and acidic residues" evidence="1">
    <location>
        <begin position="563"/>
        <end position="581"/>
    </location>
</feature>
<dbReference type="STRING" id="889306.KP78_09500"/>
<dbReference type="InterPro" id="IPR045275">
    <property type="entry name" value="MscS_archaea/bacteria_type"/>
</dbReference>
<dbReference type="InterPro" id="IPR008910">
    <property type="entry name" value="MSC_TM_helix"/>
</dbReference>
<feature type="transmembrane region" description="Helical" evidence="2">
    <location>
        <begin position="268"/>
        <end position="290"/>
    </location>
</feature>
<dbReference type="GO" id="GO:0008381">
    <property type="term" value="F:mechanosensitive monoatomic ion channel activity"/>
    <property type="evidence" value="ECO:0007669"/>
    <property type="project" value="InterPro"/>
</dbReference>
<proteinExistence type="predicted"/>
<name>A0A0C2VKQ5_9BACL</name>
<dbReference type="PATRIC" id="fig|889306.3.peg.956"/>
<keyword evidence="2" id="KW-0472">Membrane</keyword>
<dbReference type="PANTHER" id="PTHR30221">
    <property type="entry name" value="SMALL-CONDUCTANCE MECHANOSENSITIVE CHANNEL"/>
    <property type="match status" value="1"/>
</dbReference>
<gene>
    <name evidence="3" type="ORF">KP78_09500</name>
</gene>
<feature type="transmembrane region" description="Helical" evidence="2">
    <location>
        <begin position="470"/>
        <end position="492"/>
    </location>
</feature>
<dbReference type="EMBL" id="JXRP01000009">
    <property type="protein sequence ID" value="KIL49482.1"/>
    <property type="molecule type" value="Genomic_DNA"/>
</dbReference>
<comment type="caution">
    <text evidence="3">The sequence shown here is derived from an EMBL/GenBank/DDBJ whole genome shotgun (WGS) entry which is preliminary data.</text>
</comment>
<accession>A0A0C2VKQ5</accession>
<feature type="transmembrane region" description="Helical" evidence="2">
    <location>
        <begin position="310"/>
        <end position="330"/>
    </location>
</feature>
<dbReference type="GO" id="GO:0016020">
    <property type="term" value="C:membrane"/>
    <property type="evidence" value="ECO:0007669"/>
    <property type="project" value="InterPro"/>
</dbReference>
<dbReference type="NCBIfam" id="NF033912">
    <property type="entry name" value="msc"/>
    <property type="match status" value="1"/>
</dbReference>
<feature type="transmembrane region" description="Helical" evidence="2">
    <location>
        <begin position="182"/>
        <end position="201"/>
    </location>
</feature>
<dbReference type="SUPFAM" id="SSF82861">
    <property type="entry name" value="Mechanosensitive channel protein MscS (YggB), transmembrane region"/>
    <property type="match status" value="1"/>
</dbReference>
<dbReference type="OrthoDB" id="1411407at2"/>
<keyword evidence="4" id="KW-1185">Reference proteome</keyword>
<feature type="transmembrane region" description="Helical" evidence="2">
    <location>
        <begin position="374"/>
        <end position="398"/>
    </location>
</feature>
<feature type="transmembrane region" description="Helical" evidence="2">
    <location>
        <begin position="119"/>
        <end position="143"/>
    </location>
</feature>
<dbReference type="InterPro" id="IPR011014">
    <property type="entry name" value="MscS_channel_TM-2"/>
</dbReference>
<reference evidence="3 4" key="1">
    <citation type="submission" date="2015-01" db="EMBL/GenBank/DDBJ databases">
        <title>Genome sequencing of Jeotgalibacillus soli.</title>
        <authorList>
            <person name="Goh K.M."/>
            <person name="Chan K.-G."/>
            <person name="Yaakop A.S."/>
            <person name="Ee R."/>
            <person name="Gan H.M."/>
            <person name="Chan C.S."/>
        </authorList>
    </citation>
    <scope>NUCLEOTIDE SEQUENCE [LARGE SCALE GENOMIC DNA]</scope>
    <source>
        <strain evidence="3 4">P9</strain>
    </source>
</reference>
<feature type="transmembrane region" description="Helical" evidence="2">
    <location>
        <begin position="404"/>
        <end position="427"/>
    </location>
</feature>
<dbReference type="PANTHER" id="PTHR30221:SF1">
    <property type="entry name" value="SMALL-CONDUCTANCE MECHANOSENSITIVE CHANNEL"/>
    <property type="match status" value="1"/>
</dbReference>
<feature type="region of interest" description="Disordered" evidence="1">
    <location>
        <begin position="552"/>
        <end position="581"/>
    </location>
</feature>
<feature type="transmembrane region" description="Helical" evidence="2">
    <location>
        <begin position="20"/>
        <end position="39"/>
    </location>
</feature>
<evidence type="ECO:0000313" key="4">
    <source>
        <dbReference type="Proteomes" id="UP000031938"/>
    </source>
</evidence>
<feature type="transmembrane region" description="Helical" evidence="2">
    <location>
        <begin position="213"/>
        <end position="236"/>
    </location>
</feature>
<evidence type="ECO:0000256" key="1">
    <source>
        <dbReference type="SAM" id="MobiDB-lite"/>
    </source>
</evidence>
<feature type="transmembrane region" description="Helical" evidence="2">
    <location>
        <begin position="86"/>
        <end position="113"/>
    </location>
</feature>